<dbReference type="GO" id="GO:0005737">
    <property type="term" value="C:cytoplasm"/>
    <property type="evidence" value="ECO:0007669"/>
    <property type="project" value="TreeGrafter"/>
</dbReference>
<feature type="domain" description="CMP/dCMP-type deaminase" evidence="3">
    <location>
        <begin position="183"/>
        <end position="305"/>
    </location>
</feature>
<dbReference type="GO" id="GO:0005634">
    <property type="term" value="C:nucleus"/>
    <property type="evidence" value="ECO:0007669"/>
    <property type="project" value="TreeGrafter"/>
</dbReference>
<dbReference type="GO" id="GO:0052717">
    <property type="term" value="F:tRNA-specific adenosine-34 deaminase activity"/>
    <property type="evidence" value="ECO:0007669"/>
    <property type="project" value="TreeGrafter"/>
</dbReference>
<organism evidence="4 5">
    <name type="scientific">Diutina rugosa</name>
    <name type="common">Yeast</name>
    <name type="synonym">Candida rugosa</name>
    <dbReference type="NCBI Taxonomy" id="5481"/>
    <lineage>
        <taxon>Eukaryota</taxon>
        <taxon>Fungi</taxon>
        <taxon>Dikarya</taxon>
        <taxon>Ascomycota</taxon>
        <taxon>Saccharomycotina</taxon>
        <taxon>Pichiomycetes</taxon>
        <taxon>Debaryomycetaceae</taxon>
        <taxon>Diutina</taxon>
    </lineage>
</organism>
<dbReference type="PANTHER" id="PTHR11079:SF156">
    <property type="entry name" value="INACTIVE TRNA-SPECIFIC ADENOSINE DEAMINASE-LIKE PROTEIN 3-RELATED"/>
    <property type="match status" value="1"/>
</dbReference>
<dbReference type="GeneID" id="54782353"/>
<reference evidence="4 5" key="1">
    <citation type="submission" date="2019-07" db="EMBL/GenBank/DDBJ databases">
        <title>Genome assembly of two rare yeast pathogens: Diutina rugosa and Trichomonascus ciferrii.</title>
        <authorList>
            <person name="Mixao V."/>
            <person name="Saus E."/>
            <person name="Hansen A."/>
            <person name="Lass-Flor C."/>
            <person name="Gabaldon T."/>
        </authorList>
    </citation>
    <scope>NUCLEOTIDE SEQUENCE [LARGE SCALE GENOMIC DNA]</scope>
    <source>
        <strain evidence="4 5">CBS 613</strain>
    </source>
</reference>
<evidence type="ECO:0000256" key="2">
    <source>
        <dbReference type="ARBA" id="ARBA00038160"/>
    </source>
</evidence>
<dbReference type="PANTHER" id="PTHR11079">
    <property type="entry name" value="CYTOSINE DEAMINASE FAMILY MEMBER"/>
    <property type="match status" value="1"/>
</dbReference>
<dbReference type="VEuPathDB" id="FungiDB:DIURU_003702"/>
<gene>
    <name evidence="4" type="ORF">DIURU_003702</name>
</gene>
<protein>
    <recommendedName>
        <fullName evidence="3">CMP/dCMP-type deaminase domain-containing protein</fullName>
    </recommendedName>
</protein>
<evidence type="ECO:0000259" key="3">
    <source>
        <dbReference type="PROSITE" id="PS51747"/>
    </source>
</evidence>
<dbReference type="InterPro" id="IPR002125">
    <property type="entry name" value="CMP_dCMP_dom"/>
</dbReference>
<evidence type="ECO:0000313" key="4">
    <source>
        <dbReference type="EMBL" id="KAA8900720.1"/>
    </source>
</evidence>
<dbReference type="SUPFAM" id="SSF53927">
    <property type="entry name" value="Cytidine deaminase-like"/>
    <property type="match status" value="1"/>
</dbReference>
<dbReference type="PROSITE" id="PS51747">
    <property type="entry name" value="CYT_DCMP_DEAMINASES_2"/>
    <property type="match status" value="1"/>
</dbReference>
<dbReference type="Gene3D" id="3.40.140.10">
    <property type="entry name" value="Cytidine Deaminase, domain 2"/>
    <property type="match status" value="1"/>
</dbReference>
<dbReference type="OMA" id="YWPLVWR"/>
<comment type="similarity">
    <text evidence="2">Belongs to the cytidine and deoxycytidylate deaminase family. ADAT3 subfamily.</text>
</comment>
<dbReference type="AlphaFoldDB" id="A0A642UKH0"/>
<dbReference type="RefSeq" id="XP_034011539.1">
    <property type="nucleotide sequence ID" value="XM_034156494.1"/>
</dbReference>
<keyword evidence="5" id="KW-1185">Reference proteome</keyword>
<dbReference type="EMBL" id="SWFT01000107">
    <property type="protein sequence ID" value="KAA8900720.1"/>
    <property type="molecule type" value="Genomic_DNA"/>
</dbReference>
<dbReference type="GO" id="GO:0008033">
    <property type="term" value="P:tRNA processing"/>
    <property type="evidence" value="ECO:0007669"/>
    <property type="project" value="UniProtKB-KW"/>
</dbReference>
<sequence length="323" mass="35117">MGKLKVRPEIDVERGVVYGVLQQIRWAEATGATRAPPMVGVWYIAIDPRMSGVVTSMVKLVEEPEELGHLKRFSKGDDGKLRAVVGSHSVWPSASEALAFIQAQAPSLTVAEVYSVDVPRVAPYTKEIALEWSAKYWPMSWKGNPNHQFLNSVVRDIDEERRRLDAVCALSSGAGGVAATIMVDPKMGAEVASAVTDETKGPTGHSVMRAIAAVADGELARRQQQSCQGGQEGASEAAPAREGLGYLCHNLIVYTTHEPCVMCSMALVHSRVGRVTFIEPTPSGGLASNYQLGDRPGLNWRFEIWHWVGEHPPVTPADSEQDY</sequence>
<proteinExistence type="inferred from homology"/>
<accession>A0A642UKH0</accession>
<evidence type="ECO:0000313" key="5">
    <source>
        <dbReference type="Proteomes" id="UP000449547"/>
    </source>
</evidence>
<dbReference type="Pfam" id="PF00383">
    <property type="entry name" value="dCMP_cyt_deam_1"/>
    <property type="match status" value="1"/>
</dbReference>
<comment type="caution">
    <text evidence="4">The sequence shown here is derived from an EMBL/GenBank/DDBJ whole genome shotgun (WGS) entry which is preliminary data.</text>
</comment>
<dbReference type="OrthoDB" id="3180714at2759"/>
<evidence type="ECO:0000256" key="1">
    <source>
        <dbReference type="ARBA" id="ARBA00022694"/>
    </source>
</evidence>
<dbReference type="Proteomes" id="UP000449547">
    <property type="component" value="Unassembled WGS sequence"/>
</dbReference>
<name>A0A642UKH0_DIURU</name>
<dbReference type="InterPro" id="IPR016193">
    <property type="entry name" value="Cytidine_deaminase-like"/>
</dbReference>
<keyword evidence="1" id="KW-0819">tRNA processing</keyword>